<feature type="region of interest" description="Disordered" evidence="1">
    <location>
        <begin position="31"/>
        <end position="65"/>
    </location>
</feature>
<organism evidence="3">
    <name type="scientific">Spodoptera frugiperda</name>
    <name type="common">Fall armyworm</name>
    <dbReference type="NCBI Taxonomy" id="7108"/>
    <lineage>
        <taxon>Eukaryota</taxon>
        <taxon>Metazoa</taxon>
        <taxon>Ecdysozoa</taxon>
        <taxon>Arthropoda</taxon>
        <taxon>Hexapoda</taxon>
        <taxon>Insecta</taxon>
        <taxon>Pterygota</taxon>
        <taxon>Neoptera</taxon>
        <taxon>Endopterygota</taxon>
        <taxon>Lepidoptera</taxon>
        <taxon>Glossata</taxon>
        <taxon>Ditrysia</taxon>
        <taxon>Noctuoidea</taxon>
        <taxon>Noctuidae</taxon>
        <taxon>Amphipyrinae</taxon>
        <taxon>Spodoptera</taxon>
    </lineage>
</organism>
<dbReference type="EMBL" id="ODYU01010307">
    <property type="protein sequence ID" value="SOQ55323.1"/>
    <property type="molecule type" value="Genomic_DNA"/>
</dbReference>
<evidence type="ECO:0000313" key="3">
    <source>
        <dbReference type="EMBL" id="SOQ55323.1"/>
    </source>
</evidence>
<proteinExistence type="predicted"/>
<reference evidence="3" key="1">
    <citation type="submission" date="2016-07" db="EMBL/GenBank/DDBJ databases">
        <authorList>
            <person name="Bretaudeau A."/>
        </authorList>
    </citation>
    <scope>NUCLEOTIDE SEQUENCE</scope>
    <source>
        <strain evidence="3">Rice</strain>
        <tissue evidence="3">Whole body</tissue>
    </source>
</reference>
<evidence type="ECO:0000256" key="1">
    <source>
        <dbReference type="SAM" id="MobiDB-lite"/>
    </source>
</evidence>
<feature type="compositionally biased region" description="Basic and acidic residues" evidence="1">
    <location>
        <begin position="179"/>
        <end position="195"/>
    </location>
</feature>
<feature type="chain" id="PRO_5013608003" evidence="2">
    <location>
        <begin position="20"/>
        <end position="243"/>
    </location>
</feature>
<dbReference type="AlphaFoldDB" id="A0A2H1WQJ5"/>
<feature type="region of interest" description="Disordered" evidence="1">
    <location>
        <begin position="179"/>
        <end position="204"/>
    </location>
</feature>
<keyword evidence="2" id="KW-0732">Signal</keyword>
<sequence>MRYIPALLVFVLVLKVTLSYPSGVKVEDGETERKFDDDFKLSKEDSAKPAPPANDGDADKTSDVPDVEIRDYSSIISQSLCPDGRVRVVLKVTLSYPSGVKVEDKEMERKFDDNFKLSKEDSAKPAPPANDGDADKTSDVSDDEIAIKMRNIPALLVFVLVLKVTFSYPAEAMVENDKTEFKSDNEAKLSNEDSGKQASPANIEDGKGAVAKPYFVEHAIYFKGNICPDGQVRIKNECVKPDE</sequence>
<protein>
    <submittedName>
        <fullName evidence="3">SFRICE_038383</fullName>
    </submittedName>
</protein>
<feature type="compositionally biased region" description="Basic and acidic residues" evidence="1">
    <location>
        <begin position="114"/>
        <end position="123"/>
    </location>
</feature>
<name>A0A2H1WQJ5_SPOFR</name>
<accession>A0A2H1WQJ5</accession>
<feature type="signal peptide" evidence="2">
    <location>
        <begin position="1"/>
        <end position="19"/>
    </location>
</feature>
<feature type="compositionally biased region" description="Basic and acidic residues" evidence="1">
    <location>
        <begin position="31"/>
        <end position="47"/>
    </location>
</feature>
<evidence type="ECO:0000256" key="2">
    <source>
        <dbReference type="SAM" id="SignalP"/>
    </source>
</evidence>
<feature type="region of interest" description="Disordered" evidence="1">
    <location>
        <begin position="114"/>
        <end position="139"/>
    </location>
</feature>
<gene>
    <name evidence="3" type="ORF">SFRICE_038383</name>
</gene>